<dbReference type="PANTHER" id="PTHR47953">
    <property type="entry name" value="OS08G0105600 PROTEIN"/>
    <property type="match status" value="1"/>
</dbReference>
<dbReference type="AlphaFoldDB" id="M8A217"/>
<dbReference type="InterPro" id="IPR017972">
    <property type="entry name" value="Cyt_P450_CS"/>
</dbReference>
<evidence type="ECO:0000256" key="7">
    <source>
        <dbReference type="ARBA" id="ARBA00022989"/>
    </source>
</evidence>
<keyword evidence="5" id="KW-0812">Transmembrane</keyword>
<evidence type="ECO:0000256" key="4">
    <source>
        <dbReference type="ARBA" id="ARBA00022617"/>
    </source>
</evidence>
<keyword evidence="6 12" id="KW-0479">Metal-binding</keyword>
<dbReference type="OMA" id="CAHICIF"/>
<dbReference type="GO" id="GO:0016020">
    <property type="term" value="C:membrane"/>
    <property type="evidence" value="ECO:0007669"/>
    <property type="project" value="UniProtKB-SubCell"/>
</dbReference>
<evidence type="ECO:0000256" key="5">
    <source>
        <dbReference type="ARBA" id="ARBA00022692"/>
    </source>
</evidence>
<dbReference type="InterPro" id="IPR002401">
    <property type="entry name" value="Cyt_P450_E_grp-I"/>
</dbReference>
<evidence type="ECO:0000256" key="12">
    <source>
        <dbReference type="PIRSR" id="PIRSR602401-1"/>
    </source>
</evidence>
<dbReference type="GO" id="GO:0004497">
    <property type="term" value="F:monooxygenase activity"/>
    <property type="evidence" value="ECO:0007669"/>
    <property type="project" value="UniProtKB-KW"/>
</dbReference>
<dbReference type="EMBL" id="KD130161">
    <property type="protein sequence ID" value="EMS58670.1"/>
    <property type="molecule type" value="Genomic_DNA"/>
</dbReference>
<evidence type="ECO:0000256" key="13">
    <source>
        <dbReference type="RuleBase" id="RU000461"/>
    </source>
</evidence>
<dbReference type="PRINTS" id="PR00463">
    <property type="entry name" value="EP450I"/>
</dbReference>
<dbReference type="PANTHER" id="PTHR47953:SF19">
    <property type="entry name" value="OS06G0641600 PROTEIN"/>
    <property type="match status" value="1"/>
</dbReference>
<comment type="similarity">
    <text evidence="3 13">Belongs to the cytochrome P450 family.</text>
</comment>
<dbReference type="GO" id="GO:0016705">
    <property type="term" value="F:oxidoreductase activity, acting on paired donors, with incorporation or reduction of molecular oxygen"/>
    <property type="evidence" value="ECO:0007669"/>
    <property type="project" value="InterPro"/>
</dbReference>
<dbReference type="GO" id="GO:0005506">
    <property type="term" value="F:iron ion binding"/>
    <property type="evidence" value="ECO:0007669"/>
    <property type="project" value="InterPro"/>
</dbReference>
<evidence type="ECO:0000256" key="10">
    <source>
        <dbReference type="ARBA" id="ARBA00023033"/>
    </source>
</evidence>
<keyword evidence="8 13" id="KW-0560">Oxidoreductase</keyword>
<dbReference type="SUPFAM" id="SSF48264">
    <property type="entry name" value="Cytochrome P450"/>
    <property type="match status" value="1"/>
</dbReference>
<dbReference type="FunFam" id="1.10.630.10:FF:000126">
    <property type="entry name" value="Predicted protein"/>
    <property type="match status" value="1"/>
</dbReference>
<dbReference type="InterPro" id="IPR036396">
    <property type="entry name" value="Cyt_P450_sf"/>
</dbReference>
<evidence type="ECO:0000256" key="3">
    <source>
        <dbReference type="ARBA" id="ARBA00010617"/>
    </source>
</evidence>
<dbReference type="Pfam" id="PF00067">
    <property type="entry name" value="p450"/>
    <property type="match status" value="1"/>
</dbReference>
<comment type="subcellular location">
    <subcellularLocation>
        <location evidence="2">Membrane</location>
        <topology evidence="2">Single-pass membrane protein</topology>
    </subcellularLocation>
</comment>
<dbReference type="GO" id="GO:0020037">
    <property type="term" value="F:heme binding"/>
    <property type="evidence" value="ECO:0007669"/>
    <property type="project" value="InterPro"/>
</dbReference>
<dbReference type="Gene3D" id="1.10.630.10">
    <property type="entry name" value="Cytochrome P450"/>
    <property type="match status" value="1"/>
</dbReference>
<dbReference type="InterPro" id="IPR001128">
    <property type="entry name" value="Cyt_P450"/>
</dbReference>
<dbReference type="PROSITE" id="PS00086">
    <property type="entry name" value="CYTOCHROME_P450"/>
    <property type="match status" value="1"/>
</dbReference>
<reference evidence="14" key="1">
    <citation type="journal article" date="2013" name="Nature">
        <title>Draft genome of the wheat A-genome progenitor Triticum urartu.</title>
        <authorList>
            <person name="Ling H.Q."/>
            <person name="Zhao S."/>
            <person name="Liu D."/>
            <person name="Wang J."/>
            <person name="Sun H."/>
            <person name="Zhang C."/>
            <person name="Fan H."/>
            <person name="Li D."/>
            <person name="Dong L."/>
            <person name="Tao Y."/>
            <person name="Gao C."/>
            <person name="Wu H."/>
            <person name="Li Y."/>
            <person name="Cui Y."/>
            <person name="Guo X."/>
            <person name="Zheng S."/>
            <person name="Wang B."/>
            <person name="Yu K."/>
            <person name="Liang Q."/>
            <person name="Yang W."/>
            <person name="Lou X."/>
            <person name="Chen J."/>
            <person name="Feng M."/>
            <person name="Jian J."/>
            <person name="Zhang X."/>
            <person name="Luo G."/>
            <person name="Jiang Y."/>
            <person name="Liu J."/>
            <person name="Wang Z."/>
            <person name="Sha Y."/>
            <person name="Zhang B."/>
            <person name="Wu H."/>
            <person name="Tang D."/>
            <person name="Shen Q."/>
            <person name="Xue P."/>
            <person name="Zou S."/>
            <person name="Wang X."/>
            <person name="Liu X."/>
            <person name="Wang F."/>
            <person name="Yang Y."/>
            <person name="An X."/>
            <person name="Dong Z."/>
            <person name="Zhang K."/>
            <person name="Zhang X."/>
            <person name="Luo M.C."/>
            <person name="Dvorak J."/>
            <person name="Tong Y."/>
            <person name="Wang J."/>
            <person name="Yang H."/>
            <person name="Li Z."/>
            <person name="Wang D."/>
            <person name="Zhang A."/>
            <person name="Wang J."/>
        </authorList>
    </citation>
    <scope>NUCLEOTIDE SEQUENCE</scope>
</reference>
<keyword evidence="11" id="KW-0472">Membrane</keyword>
<evidence type="ECO:0000256" key="6">
    <source>
        <dbReference type="ARBA" id="ARBA00022723"/>
    </source>
</evidence>
<gene>
    <name evidence="14" type="ORF">TRIUR3_10450</name>
</gene>
<keyword evidence="4 12" id="KW-0349">Heme</keyword>
<evidence type="ECO:0000256" key="2">
    <source>
        <dbReference type="ARBA" id="ARBA00004167"/>
    </source>
</evidence>
<proteinExistence type="inferred from homology"/>
<dbReference type="eggNOG" id="KOG0156">
    <property type="taxonomic scope" value="Eukaryota"/>
</dbReference>
<evidence type="ECO:0000256" key="1">
    <source>
        <dbReference type="ARBA" id="ARBA00001971"/>
    </source>
</evidence>
<dbReference type="PRINTS" id="PR00385">
    <property type="entry name" value="P450"/>
</dbReference>
<accession>M8A217</accession>
<comment type="cofactor">
    <cofactor evidence="1 12">
        <name>heme</name>
        <dbReference type="ChEBI" id="CHEBI:30413"/>
    </cofactor>
</comment>
<keyword evidence="10 13" id="KW-0503">Monooxygenase</keyword>
<name>M8A217_TRIUA</name>
<sequence>MKTNDVAFSNRQTTQLQEIMGFGGKGIIFAPYGAHWRQMRKVCIVELLSSKQVRRMEGVRVTIGGSRAAVGGRFARQEEFLRAMDQIMDLLGGFCLVDLFPSSRLVRGLSNGERRVKRTRDLIEHIITEILDERKAARAAGHGACSTDDEDLLDVLLRLQEEDSAYPLTTEIIVTVLLDMFAAASETTGTALEWAMSELTSHPEIMAKAQLEVREVLGQGQAIISNSDLAELHYMHMVIKEVLRLHPPAALLPRKTREDCKIMGYDILEGTNIYINVFAISRDPQYWSNPEEFNPQRFEDNNVDYNGTSFEFTPFGGGRRQCPGIAFASSVLEITLVNFLYHFDWMLPDDANSVSLDMSEKFGFTVRRSTDLLLKAIPHTTGYIKLNVSGHMLEMMTNTLNHAWRHIGSLLKRRGRAKHFVNPGATSCASFLHMLRPANFMSRKGALFHEAPYYGLLDNVRAARIGDLDIDIIPWPRLTCLCAHICIFCDDDISANQLLFPNDKYRTCGMEQSGLTFSTTRVVIPNLSFKTKVDMLDN</sequence>
<evidence type="ECO:0000256" key="8">
    <source>
        <dbReference type="ARBA" id="ARBA00023002"/>
    </source>
</evidence>
<evidence type="ECO:0000313" key="14">
    <source>
        <dbReference type="EMBL" id="EMS58670.1"/>
    </source>
</evidence>
<organism evidence="14">
    <name type="scientific">Triticum urartu</name>
    <name type="common">Red wild einkorn</name>
    <name type="synonym">Crithodium urartu</name>
    <dbReference type="NCBI Taxonomy" id="4572"/>
    <lineage>
        <taxon>Eukaryota</taxon>
        <taxon>Viridiplantae</taxon>
        <taxon>Streptophyta</taxon>
        <taxon>Embryophyta</taxon>
        <taxon>Tracheophyta</taxon>
        <taxon>Spermatophyta</taxon>
        <taxon>Magnoliopsida</taxon>
        <taxon>Liliopsida</taxon>
        <taxon>Poales</taxon>
        <taxon>Poaceae</taxon>
        <taxon>BOP clade</taxon>
        <taxon>Pooideae</taxon>
        <taxon>Triticodae</taxon>
        <taxon>Triticeae</taxon>
        <taxon>Triticinae</taxon>
        <taxon>Triticum</taxon>
    </lineage>
</organism>
<dbReference type="InterPro" id="IPR052306">
    <property type="entry name" value="CYP450_71D"/>
</dbReference>
<keyword evidence="9 12" id="KW-0408">Iron</keyword>
<evidence type="ECO:0000256" key="9">
    <source>
        <dbReference type="ARBA" id="ARBA00023004"/>
    </source>
</evidence>
<feature type="binding site" description="axial binding residue" evidence="12">
    <location>
        <position position="322"/>
    </location>
    <ligand>
        <name>heme</name>
        <dbReference type="ChEBI" id="CHEBI:30413"/>
    </ligand>
    <ligandPart>
        <name>Fe</name>
        <dbReference type="ChEBI" id="CHEBI:18248"/>
    </ligandPart>
</feature>
<dbReference type="STRING" id="4572.M8A217"/>
<keyword evidence="7" id="KW-1133">Transmembrane helix</keyword>
<protein>
    <submittedName>
        <fullName evidence="14">Premnaspirodiene oxygenase</fullName>
    </submittedName>
</protein>
<evidence type="ECO:0000256" key="11">
    <source>
        <dbReference type="ARBA" id="ARBA00023136"/>
    </source>
</evidence>